<dbReference type="Proteomes" id="UP000094526">
    <property type="component" value="Unassembled WGS sequence"/>
</dbReference>
<proteinExistence type="predicted"/>
<dbReference type="VEuPathDB" id="FungiDB:CLCR_11091"/>
<sequence>MAWWHGADISARDIIWTLENASSSTSVLFRLVMDQFVYQVGTTPKEFLNTKAHRKDLERVLLLREGFPVVDFVVDLTSACKGKML</sequence>
<protein>
    <submittedName>
        <fullName evidence="1">Uncharacterized protein</fullName>
    </submittedName>
</protein>
<reference evidence="2" key="1">
    <citation type="submission" date="2015-07" db="EMBL/GenBank/DDBJ databases">
        <authorList>
            <person name="Teixeira M.M."/>
            <person name="Souza R.C."/>
            <person name="Almeida L.G."/>
            <person name="Vicente V.A."/>
            <person name="de Hoog S."/>
            <person name="Bocca A.L."/>
            <person name="de Almeida S.R."/>
            <person name="Vasconcelos A.T."/>
            <person name="Felipe M.S."/>
        </authorList>
    </citation>
    <scope>NUCLEOTIDE SEQUENCE [LARGE SCALE GENOMIC DNA]</scope>
    <source>
        <strain evidence="2">KSF</strain>
    </source>
</reference>
<organism evidence="1 2">
    <name type="scientific">Cladophialophora carrionii</name>
    <dbReference type="NCBI Taxonomy" id="86049"/>
    <lineage>
        <taxon>Eukaryota</taxon>
        <taxon>Fungi</taxon>
        <taxon>Dikarya</taxon>
        <taxon>Ascomycota</taxon>
        <taxon>Pezizomycotina</taxon>
        <taxon>Eurotiomycetes</taxon>
        <taxon>Chaetothyriomycetidae</taxon>
        <taxon>Chaetothyriales</taxon>
        <taxon>Herpotrichiellaceae</taxon>
        <taxon>Cladophialophora</taxon>
    </lineage>
</organism>
<dbReference type="EMBL" id="LGRB01000008">
    <property type="protein sequence ID" value="OCT53054.1"/>
    <property type="molecule type" value="Genomic_DNA"/>
</dbReference>
<evidence type="ECO:0000313" key="1">
    <source>
        <dbReference type="EMBL" id="OCT53054.1"/>
    </source>
</evidence>
<accession>A0A1C1CX03</accession>
<dbReference type="AlphaFoldDB" id="A0A1C1CX03"/>
<name>A0A1C1CX03_9EURO</name>
<dbReference type="VEuPathDB" id="FungiDB:G647_04390"/>
<evidence type="ECO:0000313" key="2">
    <source>
        <dbReference type="Proteomes" id="UP000094526"/>
    </source>
</evidence>
<comment type="caution">
    <text evidence="1">The sequence shown here is derived from an EMBL/GenBank/DDBJ whole genome shotgun (WGS) entry which is preliminary data.</text>
</comment>
<gene>
    <name evidence="1" type="ORF">CLCR_11091</name>
</gene>
<keyword evidence="2" id="KW-1185">Reference proteome</keyword>